<dbReference type="Pfam" id="PF12874">
    <property type="entry name" value="zf-met"/>
    <property type="match status" value="1"/>
</dbReference>
<dbReference type="GO" id="GO:0008270">
    <property type="term" value="F:zinc ion binding"/>
    <property type="evidence" value="ECO:0007669"/>
    <property type="project" value="UniProtKB-KW"/>
</dbReference>
<proteinExistence type="predicted"/>
<evidence type="ECO:0000313" key="10">
    <source>
        <dbReference type="Proteomes" id="UP000594263"/>
    </source>
</evidence>
<organism evidence="9 10">
    <name type="scientific">Kalanchoe fedtschenkoi</name>
    <name type="common">Lavender scallops</name>
    <name type="synonym">South American air plant</name>
    <dbReference type="NCBI Taxonomy" id="63787"/>
    <lineage>
        <taxon>Eukaryota</taxon>
        <taxon>Viridiplantae</taxon>
        <taxon>Streptophyta</taxon>
        <taxon>Embryophyta</taxon>
        <taxon>Tracheophyta</taxon>
        <taxon>Spermatophyta</taxon>
        <taxon>Magnoliopsida</taxon>
        <taxon>eudicotyledons</taxon>
        <taxon>Gunneridae</taxon>
        <taxon>Pentapetalae</taxon>
        <taxon>Saxifragales</taxon>
        <taxon>Crassulaceae</taxon>
        <taxon>Kalanchoe</taxon>
    </lineage>
</organism>
<evidence type="ECO:0000313" key="9">
    <source>
        <dbReference type="EnsemblPlants" id="Kaladp0072s0030.1.v1.1"/>
    </source>
</evidence>
<evidence type="ECO:0000256" key="2">
    <source>
        <dbReference type="ARBA" id="ARBA00022723"/>
    </source>
</evidence>
<sequence>MVWFQCEDCGENLKKPKLGAHFWKCSASKLSCIDCGQMFGQDTVQGHTQCISEAEKYGPKGMVKPSNATAMNTRNSNQKPEVDINVGLSENPPWFCSTCKTNATSRQALLLHADGKKHKGKARAFHAANQKSNQAEVHVAEENDLVDYSTKNIVQSDKSESNSVKKIKWKSLITASLKTGPNKGLKMSKLKKLVIKALKEAGVTEKEDLLDTTLEEKVNKSHKFEIVGKYVRRAPRS</sequence>
<dbReference type="Pfam" id="PF25879">
    <property type="entry name" value="WHD_LYAR"/>
    <property type="match status" value="1"/>
</dbReference>
<keyword evidence="5" id="KW-0862">Zinc</keyword>
<name>A0A7N0ULN6_KALFE</name>
<dbReference type="Proteomes" id="UP000594263">
    <property type="component" value="Unplaced"/>
</dbReference>
<dbReference type="InterPro" id="IPR036236">
    <property type="entry name" value="Znf_C2H2_sf"/>
</dbReference>
<keyword evidence="4 7" id="KW-0863">Zinc-finger</keyword>
<dbReference type="InterPro" id="IPR058719">
    <property type="entry name" value="WHD_LYAR"/>
</dbReference>
<evidence type="ECO:0000256" key="4">
    <source>
        <dbReference type="ARBA" id="ARBA00022771"/>
    </source>
</evidence>
<dbReference type="AlphaFoldDB" id="A0A7N0ULN6"/>
<dbReference type="GO" id="GO:0005730">
    <property type="term" value="C:nucleolus"/>
    <property type="evidence" value="ECO:0007669"/>
    <property type="project" value="TreeGrafter"/>
</dbReference>
<dbReference type="GO" id="GO:0000122">
    <property type="term" value="P:negative regulation of transcription by RNA polymerase II"/>
    <property type="evidence" value="ECO:0007669"/>
    <property type="project" value="TreeGrafter"/>
</dbReference>
<keyword evidence="3" id="KW-0677">Repeat</keyword>
<dbReference type="SMART" id="SM00451">
    <property type="entry name" value="ZnF_U1"/>
    <property type="match status" value="1"/>
</dbReference>
<keyword evidence="2" id="KW-0479">Metal-binding</keyword>
<dbReference type="EnsemblPlants" id="Kaladp0072s0030.1.v1.1">
    <property type="protein sequence ID" value="Kaladp0072s0030.1.v1.1"/>
    <property type="gene ID" value="Kaladp0072s0030.v1.1"/>
</dbReference>
<dbReference type="InterPro" id="IPR014898">
    <property type="entry name" value="Znf_C2H2_LYAR"/>
</dbReference>
<dbReference type="InterPro" id="IPR013087">
    <property type="entry name" value="Znf_C2H2_type"/>
</dbReference>
<comment type="subcellular location">
    <subcellularLocation>
        <location evidence="1">Nucleus</location>
    </subcellularLocation>
</comment>
<reference evidence="9" key="1">
    <citation type="submission" date="2021-01" db="UniProtKB">
        <authorList>
            <consortium name="EnsemblPlants"/>
        </authorList>
    </citation>
    <scope>IDENTIFICATION</scope>
</reference>
<evidence type="ECO:0000259" key="8">
    <source>
        <dbReference type="SMART" id="SM00451"/>
    </source>
</evidence>
<evidence type="ECO:0000256" key="1">
    <source>
        <dbReference type="ARBA" id="ARBA00004123"/>
    </source>
</evidence>
<evidence type="ECO:0000256" key="5">
    <source>
        <dbReference type="ARBA" id="ARBA00022833"/>
    </source>
</evidence>
<accession>A0A7N0ULN6</accession>
<dbReference type="Gramene" id="Kaladp0072s0030.1.v1.1">
    <property type="protein sequence ID" value="Kaladp0072s0030.1.v1.1"/>
    <property type="gene ID" value="Kaladp0072s0030.v1.1"/>
</dbReference>
<dbReference type="PANTHER" id="PTHR13100:SF10">
    <property type="entry name" value="CELL GROWTH-REGULATING NUCLEOLAR PROTEIN"/>
    <property type="match status" value="1"/>
</dbReference>
<dbReference type="Gene3D" id="3.30.160.60">
    <property type="entry name" value="Classic Zinc Finger"/>
    <property type="match status" value="1"/>
</dbReference>
<dbReference type="PANTHER" id="PTHR13100">
    <property type="entry name" value="CELL GROWTH-REGULATING NUCLEOLAR PROTEIN LYAR"/>
    <property type="match status" value="1"/>
</dbReference>
<feature type="domain" description="U1-type" evidence="8">
    <location>
        <begin position="91"/>
        <end position="125"/>
    </location>
</feature>
<protein>
    <recommendedName>
        <fullName evidence="8">U1-type domain-containing protein</fullName>
    </recommendedName>
</protein>
<dbReference type="GO" id="GO:0006364">
    <property type="term" value="P:rRNA processing"/>
    <property type="evidence" value="ECO:0007669"/>
    <property type="project" value="TreeGrafter"/>
</dbReference>
<keyword evidence="10" id="KW-1185">Reference proteome</keyword>
<dbReference type="SUPFAM" id="SSF57667">
    <property type="entry name" value="beta-beta-alpha zinc fingers"/>
    <property type="match status" value="3"/>
</dbReference>
<dbReference type="PROSITE" id="PS51804">
    <property type="entry name" value="ZF_C2HC_LYAR"/>
    <property type="match status" value="2"/>
</dbReference>
<dbReference type="InterPro" id="IPR003604">
    <property type="entry name" value="Matrin/U1-like-C_Znf_C2H2"/>
</dbReference>
<evidence type="ECO:0000256" key="6">
    <source>
        <dbReference type="ARBA" id="ARBA00023242"/>
    </source>
</evidence>
<dbReference type="GO" id="GO:0003677">
    <property type="term" value="F:DNA binding"/>
    <property type="evidence" value="ECO:0007669"/>
    <property type="project" value="InterPro"/>
</dbReference>
<dbReference type="OMA" id="DEICCHA"/>
<dbReference type="Pfam" id="PF08790">
    <property type="entry name" value="zf-LYAR"/>
    <property type="match status" value="1"/>
</dbReference>
<keyword evidence="6" id="KW-0539">Nucleus</keyword>
<dbReference type="FunFam" id="3.30.1490.490:FF:000001">
    <property type="entry name" value="cell growth-regulating nucleolar protein-like"/>
    <property type="match status" value="1"/>
</dbReference>
<evidence type="ECO:0000256" key="7">
    <source>
        <dbReference type="PROSITE-ProRule" id="PRU01145"/>
    </source>
</evidence>
<dbReference type="InterPro" id="IPR039999">
    <property type="entry name" value="LYAR"/>
</dbReference>
<evidence type="ECO:0000256" key="3">
    <source>
        <dbReference type="ARBA" id="ARBA00022737"/>
    </source>
</evidence>
<dbReference type="Gene3D" id="3.30.1490.490">
    <property type="match status" value="1"/>
</dbReference>